<evidence type="ECO:0000313" key="3">
    <source>
        <dbReference type="Proteomes" id="UP000187074"/>
    </source>
</evidence>
<comment type="caution">
    <text evidence="2">The sequence shown here is derived from an EMBL/GenBank/DDBJ whole genome shotgun (WGS) entry which is preliminary data.</text>
</comment>
<dbReference type="RefSeq" id="WP_076321849.1">
    <property type="nucleotide sequence ID" value="NZ_MRTF01000002.1"/>
</dbReference>
<sequence>MYYALLAISVTLPMLLSVVSFGWSRVFGDPDLFPGSARLHVLLILLQVLSVTMVYCFPSRLSFLGISLLYFVQGLGVAYFIRKKGRVDCGCLGPQINSKLGFTLIGFNLAMGLMGLAYSHPVWFAHSHSFAVTGLLMEGMMLLLSLFIIIGVPDALHAIRMYREIAEPYVSKIKRL</sequence>
<gene>
    <name evidence="2" type="ORF">BK123_08035</name>
</gene>
<proteinExistence type="predicted"/>
<protein>
    <recommendedName>
        <fullName evidence="4">Methylamine utilization protein MauE</fullName>
    </recommendedName>
</protein>
<keyword evidence="1" id="KW-0812">Transmembrane</keyword>
<dbReference type="AlphaFoldDB" id="A0A1R1B6C6"/>
<feature type="transmembrane region" description="Helical" evidence="1">
    <location>
        <begin position="61"/>
        <end position="80"/>
    </location>
</feature>
<feature type="transmembrane region" description="Helical" evidence="1">
    <location>
        <begin position="39"/>
        <end position="55"/>
    </location>
</feature>
<feature type="transmembrane region" description="Helical" evidence="1">
    <location>
        <begin position="130"/>
        <end position="152"/>
    </location>
</feature>
<reference evidence="2 3" key="1">
    <citation type="submission" date="2016-11" db="EMBL/GenBank/DDBJ databases">
        <title>Paenibacillus species isolates.</title>
        <authorList>
            <person name="Beno S.M."/>
        </authorList>
    </citation>
    <scope>NUCLEOTIDE SEQUENCE [LARGE SCALE GENOMIC DNA]</scope>
    <source>
        <strain evidence="2 3">FSL F4-0100</strain>
    </source>
</reference>
<evidence type="ECO:0000313" key="2">
    <source>
        <dbReference type="EMBL" id="OME95030.1"/>
    </source>
</evidence>
<name>A0A1R1B6C6_PAELA</name>
<keyword evidence="1" id="KW-0472">Membrane</keyword>
<dbReference type="EMBL" id="MRTF01000002">
    <property type="protein sequence ID" value="OME95030.1"/>
    <property type="molecule type" value="Genomic_DNA"/>
</dbReference>
<feature type="transmembrane region" description="Helical" evidence="1">
    <location>
        <begin position="100"/>
        <end position="118"/>
    </location>
</feature>
<keyword evidence="1" id="KW-1133">Transmembrane helix</keyword>
<evidence type="ECO:0000256" key="1">
    <source>
        <dbReference type="SAM" id="Phobius"/>
    </source>
</evidence>
<organism evidence="2 3">
    <name type="scientific">Paenibacillus lautus</name>
    <name type="common">Bacillus lautus</name>
    <dbReference type="NCBI Taxonomy" id="1401"/>
    <lineage>
        <taxon>Bacteria</taxon>
        <taxon>Bacillati</taxon>
        <taxon>Bacillota</taxon>
        <taxon>Bacilli</taxon>
        <taxon>Bacillales</taxon>
        <taxon>Paenibacillaceae</taxon>
        <taxon>Paenibacillus</taxon>
    </lineage>
</organism>
<dbReference type="GO" id="GO:0030416">
    <property type="term" value="P:methylamine metabolic process"/>
    <property type="evidence" value="ECO:0007669"/>
    <property type="project" value="InterPro"/>
</dbReference>
<dbReference type="OrthoDB" id="2614864at2"/>
<accession>A0A1R1B6C6</accession>
<dbReference type="STRING" id="1401.BK123_08035"/>
<feature type="transmembrane region" description="Helical" evidence="1">
    <location>
        <begin position="6"/>
        <end position="27"/>
    </location>
</feature>
<dbReference type="GO" id="GO:0016020">
    <property type="term" value="C:membrane"/>
    <property type="evidence" value="ECO:0007669"/>
    <property type="project" value="UniProtKB-SubCell"/>
</dbReference>
<dbReference type="Proteomes" id="UP000187074">
    <property type="component" value="Unassembled WGS sequence"/>
</dbReference>
<evidence type="ECO:0008006" key="4">
    <source>
        <dbReference type="Google" id="ProtNLM"/>
    </source>
</evidence>